<dbReference type="RefSeq" id="WP_076179072.1">
    <property type="nucleotide sequence ID" value="NZ_MKQP01000018.1"/>
</dbReference>
<gene>
    <name evidence="2" type="ORF">BJP51_15965</name>
</gene>
<dbReference type="EMBL" id="MKQP01000018">
    <property type="protein sequence ID" value="OMD32090.1"/>
    <property type="molecule type" value="Genomic_DNA"/>
</dbReference>
<dbReference type="Proteomes" id="UP000187465">
    <property type="component" value="Unassembled WGS sequence"/>
</dbReference>
<dbReference type="InterPro" id="IPR054738">
    <property type="entry name" value="Siphovirus-type_tail_C"/>
</dbReference>
<organism evidence="2 3">
    <name type="scientific">Paenibacillus odorifer</name>
    <dbReference type="NCBI Taxonomy" id="189426"/>
    <lineage>
        <taxon>Bacteria</taxon>
        <taxon>Bacillati</taxon>
        <taxon>Bacillota</taxon>
        <taxon>Bacilli</taxon>
        <taxon>Bacillales</taxon>
        <taxon>Paenibacillaceae</taxon>
        <taxon>Paenibacillus</taxon>
    </lineage>
</organism>
<feature type="domain" description="Siphovirus-type tail component C-terminal" evidence="1">
    <location>
        <begin position="102"/>
        <end position="171"/>
    </location>
</feature>
<evidence type="ECO:0000313" key="3">
    <source>
        <dbReference type="Proteomes" id="UP000187465"/>
    </source>
</evidence>
<dbReference type="Pfam" id="PF22768">
    <property type="entry name" value="SPP1_Dit"/>
    <property type="match status" value="1"/>
</dbReference>
<dbReference type="AlphaFoldDB" id="A0A1R0XAZ4"/>
<accession>A0A1R0XAZ4</accession>
<sequence length="173" mass="19156">MSFLGAFNRAPFNRPYVIQTFFNVTIASETDISASLNADFAVGIVFDPATEFNGAPTRDIPSAAVFESATELLTSMIRERLHTAGIRSATQFSAKVRYMHVDKLAFTGGFNPGDKLVIDVKKQTITLNGVNAIHLLDGDFFELGLGLNEVTYADNEAAREILTRITHRDRYLY</sequence>
<reference evidence="2 3" key="1">
    <citation type="submission" date="2016-10" db="EMBL/GenBank/DDBJ databases">
        <title>Paenibacillus species isolates.</title>
        <authorList>
            <person name="Beno S.M."/>
        </authorList>
    </citation>
    <scope>NUCLEOTIDE SEQUENCE [LARGE SCALE GENOMIC DNA]</scope>
    <source>
        <strain evidence="2 3">FSL H7-0604</strain>
    </source>
</reference>
<comment type="caution">
    <text evidence="2">The sequence shown here is derived from an EMBL/GenBank/DDBJ whole genome shotgun (WGS) entry which is preliminary data.</text>
</comment>
<evidence type="ECO:0000259" key="1">
    <source>
        <dbReference type="Pfam" id="PF22768"/>
    </source>
</evidence>
<evidence type="ECO:0000313" key="2">
    <source>
        <dbReference type="EMBL" id="OMD32090.1"/>
    </source>
</evidence>
<name>A0A1R0XAZ4_9BACL</name>
<proteinExistence type="predicted"/>
<protein>
    <recommendedName>
        <fullName evidence="1">Siphovirus-type tail component C-terminal domain-containing protein</fullName>
    </recommendedName>
</protein>
<dbReference type="Gene3D" id="2.60.120.860">
    <property type="match status" value="1"/>
</dbReference>